<reference evidence="1 2" key="1">
    <citation type="submission" date="2021-06" db="EMBL/GenBank/DDBJ databases">
        <title>Caerostris extrusa draft genome.</title>
        <authorList>
            <person name="Kono N."/>
            <person name="Arakawa K."/>
        </authorList>
    </citation>
    <scope>NUCLEOTIDE SEQUENCE [LARGE SCALE GENOMIC DNA]</scope>
</reference>
<sequence length="107" mass="12190">MLSKLLSFSKKTQSLESIKKNNLLFLQENTRFTQPDPPIHFKSPIDIEPSVCFLKTLRKHQFQQQAGKTSSLALYQGESKSFHDPSSLECSVQAISWKSLLTGSYRL</sequence>
<protein>
    <submittedName>
        <fullName evidence="1">Uncharacterized protein</fullName>
    </submittedName>
</protein>
<dbReference type="AlphaFoldDB" id="A0AAV4TZ74"/>
<name>A0AAV4TZ74_CAEEX</name>
<organism evidence="1 2">
    <name type="scientific">Caerostris extrusa</name>
    <name type="common">Bark spider</name>
    <name type="synonym">Caerostris bankana</name>
    <dbReference type="NCBI Taxonomy" id="172846"/>
    <lineage>
        <taxon>Eukaryota</taxon>
        <taxon>Metazoa</taxon>
        <taxon>Ecdysozoa</taxon>
        <taxon>Arthropoda</taxon>
        <taxon>Chelicerata</taxon>
        <taxon>Arachnida</taxon>
        <taxon>Araneae</taxon>
        <taxon>Araneomorphae</taxon>
        <taxon>Entelegynae</taxon>
        <taxon>Araneoidea</taxon>
        <taxon>Araneidae</taxon>
        <taxon>Caerostris</taxon>
    </lineage>
</organism>
<dbReference type="Proteomes" id="UP001054945">
    <property type="component" value="Unassembled WGS sequence"/>
</dbReference>
<evidence type="ECO:0000313" key="2">
    <source>
        <dbReference type="Proteomes" id="UP001054945"/>
    </source>
</evidence>
<keyword evidence="2" id="KW-1185">Reference proteome</keyword>
<proteinExistence type="predicted"/>
<comment type="caution">
    <text evidence="1">The sequence shown here is derived from an EMBL/GenBank/DDBJ whole genome shotgun (WGS) entry which is preliminary data.</text>
</comment>
<evidence type="ECO:0000313" key="1">
    <source>
        <dbReference type="EMBL" id="GIY49938.1"/>
    </source>
</evidence>
<dbReference type="EMBL" id="BPLR01011915">
    <property type="protein sequence ID" value="GIY49938.1"/>
    <property type="molecule type" value="Genomic_DNA"/>
</dbReference>
<gene>
    <name evidence="1" type="ORF">CEXT_581701</name>
</gene>
<accession>A0AAV4TZ74</accession>